<reference evidence="3 4" key="1">
    <citation type="submission" date="2020-06" db="EMBL/GenBank/DDBJ databases">
        <title>Dysbiosis in marine aquaculture revealed through microbiome analysis: reverse ecology for environmental sustainability.</title>
        <authorList>
            <person name="Haro-Moreno J.M."/>
            <person name="Coutinho F.H."/>
            <person name="Zaragoza-Solas A."/>
            <person name="Picazo A."/>
            <person name="Almagro-Moreno S."/>
            <person name="Lopez-Perez M."/>
        </authorList>
    </citation>
    <scope>NUCLEOTIDE SEQUENCE [LARGE SCALE GENOMIC DNA]</scope>
    <source>
        <strain evidence="3">MCMED-G42</strain>
    </source>
</reference>
<evidence type="ECO:0000313" key="3">
    <source>
        <dbReference type="EMBL" id="MBA4723794.1"/>
    </source>
</evidence>
<dbReference type="Pfam" id="PF03968">
    <property type="entry name" value="LptD_N"/>
    <property type="match status" value="1"/>
</dbReference>
<evidence type="ECO:0000313" key="4">
    <source>
        <dbReference type="Proteomes" id="UP000585327"/>
    </source>
</evidence>
<organism evidence="3 4">
    <name type="scientific">SAR86 cluster bacterium</name>
    <dbReference type="NCBI Taxonomy" id="2030880"/>
    <lineage>
        <taxon>Bacteria</taxon>
        <taxon>Pseudomonadati</taxon>
        <taxon>Pseudomonadota</taxon>
        <taxon>Gammaproteobacteria</taxon>
        <taxon>SAR86 cluster</taxon>
    </lineage>
</organism>
<dbReference type="GO" id="GO:0009279">
    <property type="term" value="C:cell outer membrane"/>
    <property type="evidence" value="ECO:0007669"/>
    <property type="project" value="TreeGrafter"/>
</dbReference>
<dbReference type="PANTHER" id="PTHR36504">
    <property type="entry name" value="LIPOPOLYSACCHARIDE EXPORT SYSTEM PROTEIN LPTA"/>
    <property type="match status" value="1"/>
</dbReference>
<evidence type="ECO:0000256" key="1">
    <source>
        <dbReference type="ARBA" id="ARBA00022729"/>
    </source>
</evidence>
<dbReference type="InterPro" id="IPR005653">
    <property type="entry name" value="OstA-like_N"/>
</dbReference>
<dbReference type="AlphaFoldDB" id="A0A838YHD9"/>
<dbReference type="Gene3D" id="2.60.450.10">
    <property type="entry name" value="Lipopolysaccharide (LPS) transport protein A like domain"/>
    <property type="match status" value="1"/>
</dbReference>
<proteinExistence type="predicted"/>
<comment type="caution">
    <text evidence="3">The sequence shown here is derived from an EMBL/GenBank/DDBJ whole genome shotgun (WGS) entry which is preliminary data.</text>
</comment>
<dbReference type="Proteomes" id="UP000585327">
    <property type="component" value="Unassembled WGS sequence"/>
</dbReference>
<gene>
    <name evidence="3" type="ORF">H2021_01115</name>
</gene>
<dbReference type="InterPro" id="IPR052037">
    <property type="entry name" value="LPS_export_LptA"/>
</dbReference>
<accession>A0A838YHD9</accession>
<dbReference type="GO" id="GO:0017089">
    <property type="term" value="F:glycolipid transfer activity"/>
    <property type="evidence" value="ECO:0007669"/>
    <property type="project" value="TreeGrafter"/>
</dbReference>
<dbReference type="GO" id="GO:0015920">
    <property type="term" value="P:lipopolysaccharide transport"/>
    <property type="evidence" value="ECO:0007669"/>
    <property type="project" value="TreeGrafter"/>
</dbReference>
<keyword evidence="1" id="KW-0732">Signal</keyword>
<protein>
    <recommendedName>
        <fullName evidence="2">Organic solvent tolerance-like N-terminal domain-containing protein</fullName>
    </recommendedName>
</protein>
<dbReference type="PANTHER" id="PTHR36504:SF1">
    <property type="entry name" value="LIPOPOLYSACCHARIDE EXPORT SYSTEM PROTEIN LPTA"/>
    <property type="match status" value="1"/>
</dbReference>
<sequence>MIKKILSLFLACSLYAGEPDDLVINSDKVNIANNENKVIFSENISIDSGMVLINANKAIYDNDTKIIEITGNPSSLKSLDNKKDFYGSASKIVFYNNEKVHLIGNAKMKYDNMTISSEKIIFSPSSGFIESN</sequence>
<dbReference type="EMBL" id="JACETM010000005">
    <property type="protein sequence ID" value="MBA4723794.1"/>
    <property type="molecule type" value="Genomic_DNA"/>
</dbReference>
<evidence type="ECO:0000259" key="2">
    <source>
        <dbReference type="Pfam" id="PF03968"/>
    </source>
</evidence>
<feature type="domain" description="Organic solvent tolerance-like N-terminal" evidence="2">
    <location>
        <begin position="24"/>
        <end position="126"/>
    </location>
</feature>
<name>A0A838YHD9_9GAMM</name>
<dbReference type="GO" id="GO:0030288">
    <property type="term" value="C:outer membrane-bounded periplasmic space"/>
    <property type="evidence" value="ECO:0007669"/>
    <property type="project" value="TreeGrafter"/>
</dbReference>